<dbReference type="AlphaFoldDB" id="A0A1Q5PKN5"/>
<dbReference type="InterPro" id="IPR036390">
    <property type="entry name" value="WH_DNA-bd_sf"/>
</dbReference>
<dbReference type="Pfam" id="PF02481">
    <property type="entry name" value="DNA_processg_A"/>
    <property type="match status" value="1"/>
</dbReference>
<dbReference type="SUPFAM" id="SSF46785">
    <property type="entry name" value="Winged helix' DNA-binding domain"/>
    <property type="match status" value="1"/>
</dbReference>
<dbReference type="NCBIfam" id="TIGR00732">
    <property type="entry name" value="dprA"/>
    <property type="match status" value="1"/>
</dbReference>
<dbReference type="PANTHER" id="PTHR43022:SF1">
    <property type="entry name" value="PROTEIN SMF"/>
    <property type="match status" value="1"/>
</dbReference>
<evidence type="ECO:0000313" key="4">
    <source>
        <dbReference type="Proteomes" id="UP000186785"/>
    </source>
</evidence>
<dbReference type="GO" id="GO:0009294">
    <property type="term" value="P:DNA-mediated transformation"/>
    <property type="evidence" value="ECO:0007669"/>
    <property type="project" value="InterPro"/>
</dbReference>
<dbReference type="PANTHER" id="PTHR43022">
    <property type="entry name" value="PROTEIN SMF"/>
    <property type="match status" value="1"/>
</dbReference>
<keyword evidence="4" id="KW-1185">Reference proteome</keyword>
<evidence type="ECO:0000256" key="1">
    <source>
        <dbReference type="ARBA" id="ARBA00006525"/>
    </source>
</evidence>
<organism evidence="3 4">
    <name type="scientific">Boudabousia liubingyangii</name>
    <dbReference type="NCBI Taxonomy" id="1921764"/>
    <lineage>
        <taxon>Bacteria</taxon>
        <taxon>Bacillati</taxon>
        <taxon>Actinomycetota</taxon>
        <taxon>Actinomycetes</taxon>
        <taxon>Actinomycetales</taxon>
        <taxon>Actinomycetaceae</taxon>
        <taxon>Boudabousia</taxon>
    </lineage>
</organism>
<accession>A0A1Q5PKN5</accession>
<proteinExistence type="inferred from homology"/>
<comment type="similarity">
    <text evidence="1">Belongs to the DprA/Smf family.</text>
</comment>
<protein>
    <submittedName>
        <fullName evidence="3">DNA protecting protein DprA</fullName>
    </submittedName>
</protein>
<dbReference type="InterPro" id="IPR003488">
    <property type="entry name" value="DprA"/>
</dbReference>
<feature type="domain" description="Smf/DprA SLOG" evidence="2">
    <location>
        <begin position="117"/>
        <end position="325"/>
    </location>
</feature>
<sequence>MTSKSENSQALMGANYKQKIHDLINDSKDPRIGKLIWANLVEPPNPLVNQLLQRISSSQALAVVFEQNGLIPENITEIQNDLGAAQLNRLKNSLKSRIAAIDVKAQVQALESISAAFITSEDHSWPQLIDDLGEESPIGMWVRGELSSSLPIAIVGARACSRYAQRVAYDLAAELASAGATIVSGGAFGVDAAAHEGALSVGGRTIAFMAGGLDHFYPQALAGLQRQIIDGNGALLSEIPIGWRPARWRFLARNRLIAAFSAATVVVEASARSGALATARRALQLGRPVGAVPGPINSALSVGSNDLIKNHAHLISSAEDILEMIATERGELFSFDRLDSVMKTESQNATMGLDEAEQRVFDAFPLSGIASIDKLSEVTGIDHFMVARILSTLELGGYILKTPNGRYQRMGRNS</sequence>
<gene>
    <name evidence="3" type="ORF">BSR29_06135</name>
</gene>
<name>A0A1Q5PKN5_9ACTO</name>
<dbReference type="RefSeq" id="WP_073709429.1">
    <property type="nucleotide sequence ID" value="NZ_MQSV01000004.1"/>
</dbReference>
<dbReference type="OrthoDB" id="9785707at2"/>
<dbReference type="SUPFAM" id="SSF102405">
    <property type="entry name" value="MCP/YpsA-like"/>
    <property type="match status" value="1"/>
</dbReference>
<reference evidence="3 4" key="1">
    <citation type="submission" date="2016-11" db="EMBL/GenBank/DDBJ databases">
        <title>Actinomyces gypaetusis sp. nov. isolated from the vulture Gypaetus barbatus in Qinghai Tibet Plateau China.</title>
        <authorList>
            <person name="Meng X."/>
        </authorList>
    </citation>
    <scope>NUCLEOTIDE SEQUENCE [LARGE SCALE GENOMIC DNA]</scope>
    <source>
        <strain evidence="3 4">VUL4_2</strain>
    </source>
</reference>
<dbReference type="Proteomes" id="UP000186785">
    <property type="component" value="Unassembled WGS sequence"/>
</dbReference>
<evidence type="ECO:0000313" key="3">
    <source>
        <dbReference type="EMBL" id="OKL47195.1"/>
    </source>
</evidence>
<comment type="caution">
    <text evidence="3">The sequence shown here is derived from an EMBL/GenBank/DDBJ whole genome shotgun (WGS) entry which is preliminary data.</text>
</comment>
<dbReference type="STRING" id="1921764.BSR28_08145"/>
<dbReference type="InterPro" id="IPR057666">
    <property type="entry name" value="DrpA_SLOG"/>
</dbReference>
<evidence type="ECO:0000259" key="2">
    <source>
        <dbReference type="Pfam" id="PF02481"/>
    </source>
</evidence>
<dbReference type="Gene3D" id="3.40.50.450">
    <property type="match status" value="1"/>
</dbReference>
<dbReference type="EMBL" id="MQSV01000004">
    <property type="protein sequence ID" value="OKL47195.1"/>
    <property type="molecule type" value="Genomic_DNA"/>
</dbReference>